<evidence type="ECO:0000313" key="9">
    <source>
        <dbReference type="EMBL" id="KUG23448.1"/>
    </source>
</evidence>
<proteinExistence type="predicted"/>
<evidence type="ECO:0000256" key="1">
    <source>
        <dbReference type="ARBA" id="ARBA00004370"/>
    </source>
</evidence>
<evidence type="ECO:0000256" key="2">
    <source>
        <dbReference type="ARBA" id="ARBA00022452"/>
    </source>
</evidence>
<keyword evidence="5" id="KW-0677">Repeat</keyword>
<evidence type="ECO:0000256" key="4">
    <source>
        <dbReference type="ARBA" id="ARBA00022729"/>
    </source>
</evidence>
<dbReference type="PANTHER" id="PTHR12815:SF23">
    <property type="entry name" value="OUTER MEMBRANE PROTEIN ASSEMBLY FACTOR BAMA"/>
    <property type="match status" value="1"/>
</dbReference>
<dbReference type="Pfam" id="PF07244">
    <property type="entry name" value="POTRA"/>
    <property type="match status" value="5"/>
</dbReference>
<dbReference type="GO" id="GO:0071709">
    <property type="term" value="P:membrane assembly"/>
    <property type="evidence" value="ECO:0007669"/>
    <property type="project" value="InterPro"/>
</dbReference>
<keyword evidence="6" id="KW-0472">Membrane</keyword>
<keyword evidence="4" id="KW-0732">Signal</keyword>
<reference evidence="9" key="1">
    <citation type="journal article" date="2015" name="Proc. Natl. Acad. Sci. U.S.A.">
        <title>Networks of energetic and metabolic interactions define dynamics in microbial communities.</title>
        <authorList>
            <person name="Embree M."/>
            <person name="Liu J.K."/>
            <person name="Al-Bassam M.M."/>
            <person name="Zengler K."/>
        </authorList>
    </citation>
    <scope>NUCLEOTIDE SEQUENCE</scope>
</reference>
<keyword evidence="7" id="KW-0998">Cell outer membrane</keyword>
<evidence type="ECO:0000256" key="5">
    <source>
        <dbReference type="ARBA" id="ARBA00022737"/>
    </source>
</evidence>
<dbReference type="EMBL" id="LNQE01000906">
    <property type="protein sequence ID" value="KUG23448.1"/>
    <property type="molecule type" value="Genomic_DNA"/>
</dbReference>
<dbReference type="InterPro" id="IPR000184">
    <property type="entry name" value="Bac_surfAg_D15"/>
</dbReference>
<keyword evidence="2" id="KW-1134">Transmembrane beta strand</keyword>
<dbReference type="PIRSF" id="PIRSF006076">
    <property type="entry name" value="OM_assembly_OMP85"/>
    <property type="match status" value="1"/>
</dbReference>
<dbReference type="InterPro" id="IPR034746">
    <property type="entry name" value="POTRA"/>
</dbReference>
<dbReference type="NCBIfam" id="TIGR03303">
    <property type="entry name" value="OM_YaeT"/>
    <property type="match status" value="1"/>
</dbReference>
<dbReference type="PROSITE" id="PS51779">
    <property type="entry name" value="POTRA"/>
    <property type="match status" value="4"/>
</dbReference>
<feature type="domain" description="POTRA" evidence="8">
    <location>
        <begin position="398"/>
        <end position="477"/>
    </location>
</feature>
<comment type="caution">
    <text evidence="9">The sequence shown here is derived from an EMBL/GenBank/DDBJ whole genome shotgun (WGS) entry which is preliminary data.</text>
</comment>
<dbReference type="Pfam" id="PF01103">
    <property type="entry name" value="Omp85"/>
    <property type="match status" value="1"/>
</dbReference>
<dbReference type="PANTHER" id="PTHR12815">
    <property type="entry name" value="SORTING AND ASSEMBLY MACHINERY SAMM50 PROTEIN FAMILY MEMBER"/>
    <property type="match status" value="1"/>
</dbReference>
<dbReference type="InterPro" id="IPR039910">
    <property type="entry name" value="D15-like"/>
</dbReference>
<dbReference type="AlphaFoldDB" id="A0A0W8FR98"/>
<dbReference type="SUPFAM" id="SSF52964">
    <property type="entry name" value="TolB, N-terminal domain"/>
    <property type="match status" value="1"/>
</dbReference>
<accession>A0A0W8FR98</accession>
<evidence type="ECO:0000256" key="7">
    <source>
        <dbReference type="ARBA" id="ARBA00023237"/>
    </source>
</evidence>
<comment type="subcellular location">
    <subcellularLocation>
        <location evidence="1">Membrane</location>
    </subcellularLocation>
</comment>
<protein>
    <submittedName>
        <fullName evidence="9">Outer membrane protein assembly factor yaet</fullName>
    </submittedName>
</protein>
<keyword evidence="3" id="KW-0812">Transmembrane</keyword>
<organism evidence="9">
    <name type="scientific">hydrocarbon metagenome</name>
    <dbReference type="NCBI Taxonomy" id="938273"/>
    <lineage>
        <taxon>unclassified sequences</taxon>
        <taxon>metagenomes</taxon>
        <taxon>ecological metagenomes</taxon>
    </lineage>
</organism>
<evidence type="ECO:0000256" key="6">
    <source>
        <dbReference type="ARBA" id="ARBA00023136"/>
    </source>
</evidence>
<dbReference type="GO" id="GO:0019867">
    <property type="term" value="C:outer membrane"/>
    <property type="evidence" value="ECO:0007669"/>
    <property type="project" value="InterPro"/>
</dbReference>
<evidence type="ECO:0000259" key="8">
    <source>
        <dbReference type="PROSITE" id="PS51779"/>
    </source>
</evidence>
<name>A0A0W8FR98_9ZZZZ</name>
<evidence type="ECO:0000256" key="3">
    <source>
        <dbReference type="ARBA" id="ARBA00022692"/>
    </source>
</evidence>
<feature type="domain" description="POTRA" evidence="8">
    <location>
        <begin position="309"/>
        <end position="395"/>
    </location>
</feature>
<feature type="domain" description="POTRA" evidence="8">
    <location>
        <begin position="480"/>
        <end position="553"/>
    </location>
</feature>
<dbReference type="Gene3D" id="2.40.160.50">
    <property type="entry name" value="membrane protein fhac: a member of the omp85/tpsb transporter family"/>
    <property type="match status" value="1"/>
</dbReference>
<dbReference type="InterPro" id="IPR010827">
    <property type="entry name" value="BamA/TamA_POTRA"/>
</dbReference>
<dbReference type="InterPro" id="IPR023707">
    <property type="entry name" value="OM_assembly_BamA"/>
</dbReference>
<sequence>MIINKIVCKKCLIFLLLIIFFIPPVYSEELTKISVLPFEVYSSGNIAAIKESLYEGLNEELKKEKNIQIIPADIFLQRTVKIDQKQALQYGKSIGADFVIIGSLTQLGETLNIDARIIDVNKANVLPTASVQGKGLANLRSIVAQLKPVILVRTGLVQKIARIEIQGNRKIDASAIIAQIKSKAGNNFSEADVASDIKTIFKMGFFLDVTAKSSTTTDGKVVIFIVQEKGLISDIRINGNKALSKSDIQEVLTVKTRQNLNQEKIKEDIERIKILYDSKGYYNAEIIDRVEQDGNDFRVILDIKENDRLYVKSITFDGNEAYSSKELKNMMSTSEAGLFRFITDSGLLKRDQLKQDVGKLTTYYYNNGFINAQIGEPEITIDKKGIYIKIIVKEGKRFKIDKVEISGDLLEKSREELLKSLKVKKGDNYNREAIMRDIDFLTQSCNDEGYANADINPKINTRENEQLADIDYQIVRGQLVFINHINISGNNITRDKVIRRQLDVVEGDLYSSSKLRSSYSNLNRLRYFEEVDFQTEKGPDKKKMDVNIRVKEKGTGMFMIGAGYSAADQAVVMAQITQQNFLGYGQILSLKASLGSTTNNIDLSFTEPWLFDIPLWCKTDIWKYKKEYDSYTLDTRGAGLTLGYPLFGKIVGYLGYKLTADDITDVTALAPEQIRKQEGQTITSAVTLTLVRDTTNDYIFPSKGTKTSVSVTQAGGVLEGDTSYTQYGASAFMYYPLPLDVVFGVKGRVGYIQGHDGIEIPIFNRYVLGGINSLRGFRYIGPTNTGTSDVIGGNTMLVFNAEIVFPFIKDAGMKGVIFYDAGNSWNDQYDIGNLYQSVGLGLRWYSPIGPLRLEYGRIINRRGLSDDSDGRWEFTIGMPM</sequence>
<dbReference type="Gene3D" id="3.10.20.310">
    <property type="entry name" value="membrane protein fhac"/>
    <property type="match status" value="5"/>
</dbReference>
<feature type="domain" description="POTRA" evidence="8">
    <location>
        <begin position="230"/>
        <end position="304"/>
    </location>
</feature>
<gene>
    <name evidence="9" type="ORF">ASZ90_006754</name>
</gene>
<dbReference type="Gene3D" id="3.40.50.10610">
    <property type="entry name" value="ABC-type transport auxiliary lipoprotein component"/>
    <property type="match status" value="1"/>
</dbReference>